<feature type="compositionally biased region" description="Low complexity" evidence="1">
    <location>
        <begin position="361"/>
        <end position="386"/>
    </location>
</feature>
<feature type="transmembrane region" description="Helical" evidence="2">
    <location>
        <begin position="282"/>
        <end position="300"/>
    </location>
</feature>
<evidence type="ECO:0000259" key="3">
    <source>
        <dbReference type="Pfam" id="PF01757"/>
    </source>
</evidence>
<dbReference type="Pfam" id="PF01757">
    <property type="entry name" value="Acyl_transf_3"/>
    <property type="match status" value="1"/>
</dbReference>
<feature type="compositionally biased region" description="Pro residues" evidence="1">
    <location>
        <begin position="387"/>
        <end position="400"/>
    </location>
</feature>
<feature type="transmembrane region" description="Helical" evidence="2">
    <location>
        <begin position="312"/>
        <end position="329"/>
    </location>
</feature>
<evidence type="ECO:0000256" key="2">
    <source>
        <dbReference type="SAM" id="Phobius"/>
    </source>
</evidence>
<evidence type="ECO:0000256" key="1">
    <source>
        <dbReference type="SAM" id="MobiDB-lite"/>
    </source>
</evidence>
<dbReference type="Proteomes" id="UP000578112">
    <property type="component" value="Unassembled WGS sequence"/>
</dbReference>
<keyword evidence="2" id="KW-0472">Membrane</keyword>
<keyword evidence="2" id="KW-1133">Transmembrane helix</keyword>
<keyword evidence="5" id="KW-1185">Reference proteome</keyword>
<protein>
    <recommendedName>
        <fullName evidence="3">Acyltransferase 3 domain-containing protein</fullName>
    </recommendedName>
</protein>
<dbReference type="InterPro" id="IPR002656">
    <property type="entry name" value="Acyl_transf_3_dom"/>
</dbReference>
<evidence type="ECO:0000313" key="5">
    <source>
        <dbReference type="Proteomes" id="UP000578112"/>
    </source>
</evidence>
<sequence length="558" mass="59444">MRNRYLDLLRAAAIVRVIVYHLFGWPWLSILLPAMGIMFALAGSLTAASLDRRSAGAVITSRLRRLLPPLWALALIAVPAMLYLGWADQDGGDEPFTWKLGLWLLPIGDPPGSERGIDVWEPLWYIRAYLWFVVLSPLLYLAYKKIGWAAVPAPILLIAFLDKTGFSLPFGRADAAMWDFATYGACWIAGFAHHDGRLARLRPPVVLGVSTAMGCLALYWLRGHGGGDGYDLNEVSESQALWSLAFVLLALRWQPDMSWLAKNRALDGAVDFLNARAVTIYLWHNIAIAAIWPVLTVLALDDLDIMDGPVDLVAAIGLTVLAVLALGWVEDVAARRRPALWPVSGRRRPAAEPAPEPEPGPRSGRTRSNGFGPEPASVAAASGAGPDPEPSVPVAKPPAPRHASEHVAAADHAAHGGGFAGPPVIPSTPATHGGDRPTWPPAPDDAADRSAPDPSGYGRPPVVPSMHAAHGGERATWSPAPDTAADRSAPGASGYGRPPVAPYPEAAVAFGLPDGGQRLDDLGRQDLRARIAPGQSRGHDDEPAAATSWFGGDSDEGR</sequence>
<feature type="transmembrane region" description="Helical" evidence="2">
    <location>
        <begin position="30"/>
        <end position="50"/>
    </location>
</feature>
<gene>
    <name evidence="4" type="ORF">BJ971_002994</name>
</gene>
<feature type="domain" description="Acyltransferase 3" evidence="3">
    <location>
        <begin position="3"/>
        <end position="327"/>
    </location>
</feature>
<feature type="transmembrane region" description="Helical" evidence="2">
    <location>
        <begin position="70"/>
        <end position="87"/>
    </location>
</feature>
<proteinExistence type="predicted"/>
<dbReference type="RefSeq" id="WP_184993528.1">
    <property type="nucleotide sequence ID" value="NZ_BOMK01000012.1"/>
</dbReference>
<name>A0A7W7HXC3_9ACTN</name>
<dbReference type="EMBL" id="JACHNH010000001">
    <property type="protein sequence ID" value="MBB4762438.1"/>
    <property type="molecule type" value="Genomic_DNA"/>
</dbReference>
<evidence type="ECO:0000313" key="4">
    <source>
        <dbReference type="EMBL" id="MBB4762438.1"/>
    </source>
</evidence>
<accession>A0A7W7HXC3</accession>
<organism evidence="4 5">
    <name type="scientific">Actinoplanes digitatis</name>
    <dbReference type="NCBI Taxonomy" id="1868"/>
    <lineage>
        <taxon>Bacteria</taxon>
        <taxon>Bacillati</taxon>
        <taxon>Actinomycetota</taxon>
        <taxon>Actinomycetes</taxon>
        <taxon>Micromonosporales</taxon>
        <taxon>Micromonosporaceae</taxon>
        <taxon>Actinoplanes</taxon>
    </lineage>
</organism>
<feature type="compositionally biased region" description="Basic and acidic residues" evidence="1">
    <location>
        <begin position="517"/>
        <end position="529"/>
    </location>
</feature>
<reference evidence="4 5" key="1">
    <citation type="submission" date="2020-08" db="EMBL/GenBank/DDBJ databases">
        <title>Sequencing the genomes of 1000 actinobacteria strains.</title>
        <authorList>
            <person name="Klenk H.-P."/>
        </authorList>
    </citation>
    <scope>NUCLEOTIDE SEQUENCE [LARGE SCALE GENOMIC DNA]</scope>
    <source>
        <strain evidence="4 5">DSM 43149</strain>
    </source>
</reference>
<comment type="caution">
    <text evidence="4">The sequence shown here is derived from an EMBL/GenBank/DDBJ whole genome shotgun (WGS) entry which is preliminary data.</text>
</comment>
<dbReference type="AlphaFoldDB" id="A0A7W7HXC3"/>
<keyword evidence="2" id="KW-0812">Transmembrane</keyword>
<feature type="transmembrane region" description="Helical" evidence="2">
    <location>
        <begin position="124"/>
        <end position="143"/>
    </location>
</feature>
<feature type="region of interest" description="Disordered" evidence="1">
    <location>
        <begin position="346"/>
        <end position="558"/>
    </location>
</feature>
<dbReference type="GO" id="GO:0016747">
    <property type="term" value="F:acyltransferase activity, transferring groups other than amino-acyl groups"/>
    <property type="evidence" value="ECO:0007669"/>
    <property type="project" value="InterPro"/>
</dbReference>
<feature type="compositionally biased region" description="Basic and acidic residues" evidence="1">
    <location>
        <begin position="402"/>
        <end position="414"/>
    </location>
</feature>